<dbReference type="RefSeq" id="WP_015030304.1">
    <property type="nucleotide sequence ID" value="NC_018748.1"/>
</dbReference>
<accession>A0ABN4AQD8</accession>
<dbReference type="Pfam" id="PF00216">
    <property type="entry name" value="Bac_DNA_binding"/>
    <property type="match status" value="1"/>
</dbReference>
<keyword evidence="6" id="KW-1185">Reference proteome</keyword>
<comment type="similarity">
    <text evidence="1 4">Belongs to the bacterial histone-like protein family.</text>
</comment>
<dbReference type="CDD" id="cd13836">
    <property type="entry name" value="IHF_B"/>
    <property type="match status" value="1"/>
</dbReference>
<keyword evidence="2" id="KW-0226">DNA condensation</keyword>
<dbReference type="GO" id="GO:0003677">
    <property type="term" value="F:DNA binding"/>
    <property type="evidence" value="ECO:0007669"/>
    <property type="project" value="UniProtKB-KW"/>
</dbReference>
<keyword evidence="3 5" id="KW-0238">DNA-binding</keyword>
<dbReference type="PANTHER" id="PTHR33175:SF3">
    <property type="entry name" value="DNA-BINDING PROTEIN HU-BETA"/>
    <property type="match status" value="1"/>
</dbReference>
<evidence type="ECO:0000256" key="4">
    <source>
        <dbReference type="RuleBase" id="RU003939"/>
    </source>
</evidence>
<dbReference type="InterPro" id="IPR000119">
    <property type="entry name" value="Hist_DNA-bd"/>
</dbReference>
<evidence type="ECO:0000256" key="2">
    <source>
        <dbReference type="ARBA" id="ARBA00023067"/>
    </source>
</evidence>
<evidence type="ECO:0000313" key="5">
    <source>
        <dbReference type="EMBL" id="AFK04615.1"/>
    </source>
</evidence>
<name>A0ABN4AQD8_EMTOG</name>
<gene>
    <name evidence="5" type="ordered locus">Emtol_3487</name>
</gene>
<evidence type="ECO:0000256" key="3">
    <source>
        <dbReference type="ARBA" id="ARBA00023125"/>
    </source>
</evidence>
<evidence type="ECO:0000256" key="1">
    <source>
        <dbReference type="ARBA" id="ARBA00010529"/>
    </source>
</evidence>
<dbReference type="InterPro" id="IPR010992">
    <property type="entry name" value="IHF-like_DNA-bd_dom_sf"/>
</dbReference>
<protein>
    <submittedName>
        <fullName evidence="5">Histone family protein DNA-binding protein</fullName>
    </submittedName>
</protein>
<evidence type="ECO:0000313" key="6">
    <source>
        <dbReference type="Proteomes" id="UP000002875"/>
    </source>
</evidence>
<dbReference type="Proteomes" id="UP000002875">
    <property type="component" value="Chromosome"/>
</dbReference>
<reference evidence="5 6" key="1">
    <citation type="submission" date="2011-07" db="EMBL/GenBank/DDBJ databases">
        <title>The complete genome of chromosome of Emticicia oligotrophica DSM 17448.</title>
        <authorList>
            <consortium name="US DOE Joint Genome Institute (JGI-PGF)"/>
            <person name="Lucas S."/>
            <person name="Han J."/>
            <person name="Lapidus A."/>
            <person name="Bruce D."/>
            <person name="Goodwin L."/>
            <person name="Pitluck S."/>
            <person name="Peters L."/>
            <person name="Kyrpides N."/>
            <person name="Mavromatis K."/>
            <person name="Ivanova N."/>
            <person name="Ovchinnikova G."/>
            <person name="Teshima H."/>
            <person name="Detter J.C."/>
            <person name="Tapia R."/>
            <person name="Han C."/>
            <person name="Land M."/>
            <person name="Hauser L."/>
            <person name="Markowitz V."/>
            <person name="Cheng J.-F."/>
            <person name="Hugenholtz P."/>
            <person name="Woyke T."/>
            <person name="Wu D."/>
            <person name="Tindall B."/>
            <person name="Pomrenke H."/>
            <person name="Brambilla E."/>
            <person name="Klenk H.-P."/>
            <person name="Eisen J.A."/>
        </authorList>
    </citation>
    <scope>NUCLEOTIDE SEQUENCE [LARGE SCALE GENOMIC DNA]</scope>
    <source>
        <strain evidence="5 6">DSM 17448</strain>
    </source>
</reference>
<proteinExistence type="inferred from homology"/>
<dbReference type="PANTHER" id="PTHR33175">
    <property type="entry name" value="DNA-BINDING PROTEIN HU"/>
    <property type="match status" value="1"/>
</dbReference>
<dbReference type="SUPFAM" id="SSF47729">
    <property type="entry name" value="IHF-like DNA-binding proteins"/>
    <property type="match status" value="1"/>
</dbReference>
<dbReference type="EMBL" id="CP002961">
    <property type="protein sequence ID" value="AFK04615.1"/>
    <property type="molecule type" value="Genomic_DNA"/>
</dbReference>
<sequence length="89" mass="10276">MNKAELIREISNKTSISFEETTLIIDSLFEVIKEEVHKQKKITFKGFGAFFQKKRATKKVQLIKEKKTITLAEHYIPAFSASKTLKVTE</sequence>
<dbReference type="Gene3D" id="4.10.520.10">
    <property type="entry name" value="IHF-like DNA-binding proteins"/>
    <property type="match status" value="1"/>
</dbReference>
<organism evidence="5 6">
    <name type="scientific">Emticicia oligotrophica (strain DSM 17448 / CIP 109782 / MTCC 6937 / GPTSA100-15)</name>
    <dbReference type="NCBI Taxonomy" id="929562"/>
    <lineage>
        <taxon>Bacteria</taxon>
        <taxon>Pseudomonadati</taxon>
        <taxon>Bacteroidota</taxon>
        <taxon>Cytophagia</taxon>
        <taxon>Cytophagales</taxon>
        <taxon>Leadbetterellaceae</taxon>
        <taxon>Emticicia</taxon>
    </lineage>
</organism>
<dbReference type="SMART" id="SM00411">
    <property type="entry name" value="BHL"/>
    <property type="match status" value="1"/>
</dbReference>